<reference evidence="1" key="1">
    <citation type="submission" date="2018-11" db="EMBL/GenBank/DDBJ databases">
        <authorList>
            <consortium name="Pathogen Informatics"/>
        </authorList>
    </citation>
    <scope>NUCLEOTIDE SEQUENCE</scope>
</reference>
<keyword evidence="2" id="KW-1185">Reference proteome</keyword>
<feature type="non-terminal residue" evidence="1">
    <location>
        <position position="148"/>
    </location>
</feature>
<protein>
    <submittedName>
        <fullName evidence="1">Uncharacterized protein</fullName>
    </submittedName>
</protein>
<gene>
    <name evidence="1" type="ORF">PXEA_LOCUS19666</name>
</gene>
<sequence>MVHCCQYLGLVGEAVILCQFVPNGILLNSAIRLIRGLPVFPCSDGLHMVQQSPQLSDLTSSCSTACPSPAASATIGSGAISSIGLSLPSMQSGPPTGTSLSGGSGSGPAMANSTGILATCNETNGEVTCSNTPIGSSYLLSPVAASTV</sequence>
<comment type="caution">
    <text evidence="1">The sequence shown here is derived from an EMBL/GenBank/DDBJ whole genome shotgun (WGS) entry which is preliminary data.</text>
</comment>
<dbReference type="OrthoDB" id="64340at2759"/>
<dbReference type="EMBL" id="CAAALY010078864">
    <property type="protein sequence ID" value="VEL26226.1"/>
    <property type="molecule type" value="Genomic_DNA"/>
</dbReference>
<proteinExistence type="predicted"/>
<name>A0A448X2J0_9PLAT</name>
<organism evidence="1 2">
    <name type="scientific">Protopolystoma xenopodis</name>
    <dbReference type="NCBI Taxonomy" id="117903"/>
    <lineage>
        <taxon>Eukaryota</taxon>
        <taxon>Metazoa</taxon>
        <taxon>Spiralia</taxon>
        <taxon>Lophotrochozoa</taxon>
        <taxon>Platyhelminthes</taxon>
        <taxon>Monogenea</taxon>
        <taxon>Polyopisthocotylea</taxon>
        <taxon>Polystomatidea</taxon>
        <taxon>Polystomatidae</taxon>
        <taxon>Protopolystoma</taxon>
    </lineage>
</organism>
<accession>A0A448X2J0</accession>
<evidence type="ECO:0000313" key="1">
    <source>
        <dbReference type="EMBL" id="VEL26226.1"/>
    </source>
</evidence>
<dbReference type="AlphaFoldDB" id="A0A448X2J0"/>
<dbReference type="Proteomes" id="UP000784294">
    <property type="component" value="Unassembled WGS sequence"/>
</dbReference>
<evidence type="ECO:0000313" key="2">
    <source>
        <dbReference type="Proteomes" id="UP000784294"/>
    </source>
</evidence>